<dbReference type="AlphaFoldDB" id="A0A8K0G132"/>
<evidence type="ECO:0000313" key="2">
    <source>
        <dbReference type="Proteomes" id="UP000801492"/>
    </source>
</evidence>
<name>A0A8K0G132_IGNLU</name>
<keyword evidence="2" id="KW-1185">Reference proteome</keyword>
<reference evidence="1" key="1">
    <citation type="submission" date="2019-08" db="EMBL/GenBank/DDBJ databases">
        <title>The genome of the North American firefly Photinus pyralis.</title>
        <authorList>
            <consortium name="Photinus pyralis genome working group"/>
            <person name="Fallon T.R."/>
            <person name="Sander Lower S.E."/>
            <person name="Weng J.-K."/>
        </authorList>
    </citation>
    <scope>NUCLEOTIDE SEQUENCE</scope>
    <source>
        <strain evidence="1">TRF0915ILg1</strain>
        <tissue evidence="1">Whole body</tissue>
    </source>
</reference>
<proteinExistence type="predicted"/>
<accession>A0A8K0G132</accession>
<sequence>MKVCSLHFKKDYLFPDVEANKRRFKHRCVPSQNLLKSSHERFSNAQLAKERAAQAE</sequence>
<dbReference type="Proteomes" id="UP000801492">
    <property type="component" value="Unassembled WGS sequence"/>
</dbReference>
<organism evidence="1 2">
    <name type="scientific">Ignelater luminosus</name>
    <name type="common">Cucubano</name>
    <name type="synonym">Pyrophorus luminosus</name>
    <dbReference type="NCBI Taxonomy" id="2038154"/>
    <lineage>
        <taxon>Eukaryota</taxon>
        <taxon>Metazoa</taxon>
        <taxon>Ecdysozoa</taxon>
        <taxon>Arthropoda</taxon>
        <taxon>Hexapoda</taxon>
        <taxon>Insecta</taxon>
        <taxon>Pterygota</taxon>
        <taxon>Neoptera</taxon>
        <taxon>Endopterygota</taxon>
        <taxon>Coleoptera</taxon>
        <taxon>Polyphaga</taxon>
        <taxon>Elateriformia</taxon>
        <taxon>Elateroidea</taxon>
        <taxon>Elateridae</taxon>
        <taxon>Agrypninae</taxon>
        <taxon>Pyrophorini</taxon>
        <taxon>Ignelater</taxon>
    </lineage>
</organism>
<gene>
    <name evidence="1" type="ORF">ILUMI_18247</name>
</gene>
<evidence type="ECO:0008006" key="3">
    <source>
        <dbReference type="Google" id="ProtNLM"/>
    </source>
</evidence>
<dbReference type="EMBL" id="VTPC01081076">
    <property type="protein sequence ID" value="KAF2887925.1"/>
    <property type="molecule type" value="Genomic_DNA"/>
</dbReference>
<comment type="caution">
    <text evidence="1">The sequence shown here is derived from an EMBL/GenBank/DDBJ whole genome shotgun (WGS) entry which is preliminary data.</text>
</comment>
<protein>
    <recommendedName>
        <fullName evidence="3">THAP-type domain-containing protein</fullName>
    </recommendedName>
</protein>
<evidence type="ECO:0000313" key="1">
    <source>
        <dbReference type="EMBL" id="KAF2887925.1"/>
    </source>
</evidence>